<evidence type="ECO:0000259" key="13">
    <source>
        <dbReference type="PROSITE" id="PS50014"/>
    </source>
</evidence>
<feature type="domain" description="Bromo" evidence="13">
    <location>
        <begin position="1061"/>
        <end position="1133"/>
    </location>
</feature>
<proteinExistence type="predicted"/>
<dbReference type="InterPro" id="IPR001487">
    <property type="entry name" value="Bromodomain"/>
</dbReference>
<dbReference type="InterPro" id="IPR019786">
    <property type="entry name" value="Zinc_finger_PHD-type_CS"/>
</dbReference>
<dbReference type="Pfam" id="PF00643">
    <property type="entry name" value="zf-B_box"/>
    <property type="match status" value="1"/>
</dbReference>
<dbReference type="SUPFAM" id="SSF57845">
    <property type="entry name" value="B-box zinc-binding domain"/>
    <property type="match status" value="1"/>
</dbReference>
<evidence type="ECO:0000313" key="17">
    <source>
        <dbReference type="Proteomes" id="UP000829720"/>
    </source>
</evidence>
<evidence type="ECO:0000256" key="12">
    <source>
        <dbReference type="SAM" id="MobiDB-lite"/>
    </source>
</evidence>
<dbReference type="SUPFAM" id="SSF47370">
    <property type="entry name" value="Bromodomain"/>
    <property type="match status" value="1"/>
</dbReference>
<dbReference type="InterPro" id="IPR003649">
    <property type="entry name" value="Bbox_C"/>
</dbReference>
<feature type="compositionally biased region" description="Polar residues" evidence="12">
    <location>
        <begin position="526"/>
        <end position="543"/>
    </location>
</feature>
<feature type="compositionally biased region" description="Low complexity" evidence="12">
    <location>
        <begin position="926"/>
        <end position="941"/>
    </location>
</feature>
<dbReference type="GO" id="GO:0008270">
    <property type="term" value="F:zinc ion binding"/>
    <property type="evidence" value="ECO:0007669"/>
    <property type="project" value="UniProtKB-KW"/>
</dbReference>
<dbReference type="PROSITE" id="PS50014">
    <property type="entry name" value="BROMODOMAIN_2"/>
    <property type="match status" value="1"/>
</dbReference>
<feature type="compositionally biased region" description="Basic and acidic residues" evidence="12">
    <location>
        <begin position="715"/>
        <end position="727"/>
    </location>
</feature>
<dbReference type="Gene3D" id="1.20.920.10">
    <property type="entry name" value="Bromodomain-like"/>
    <property type="match status" value="1"/>
</dbReference>
<dbReference type="SMART" id="SM00336">
    <property type="entry name" value="BBOX"/>
    <property type="match status" value="2"/>
</dbReference>
<sequence>MEKLCSHCREPRDAQSLCTFCNKWLCYQCTDMHQDHRTTGSLLLLDPAKRPTQMGSGCWSSGIPLCHFHKQEPLDLFCESCDLLSCSSCHLTTHRDHRVVHVGKALQNQIWLLENLMVQVEDKKSAVENTAKQIEDRLHGVKIMQRKAENQIKMAKMIMINELNKRANLLIEELERVSNEFKLRLEDQLQGMIELCSQLGHVQNFISWATAHHQRNPLLFSKELVGQITFQMQRLLESQLRSDLDPPVKIKFNWDASFWTKQISTLGHLTAEGGSHTRSVGMSCSSILKPRPIPCSALPTSLCHGLDQGCSFQTHFQPQMCCPHCVNVPAAPAPHPDLLVGRSRGSPGEHQGVGCHSIVGPHLERPEVRPAVEMNKRQMESSVCPAAGVQPSQGLPPLYRAPPQGQCEPQSPSTQVTHTHQHLQQQGSMQVPPGGLVNTPLHSSSSSPPKELQAAQSSLQLLLQSPHQLQTERLPGRQVQLAADRILTEQGQQALGQANTVTDQSDADATLEQSRAGPAGALGRHSPSQQPGEQTHAETQTQTPPVPERRSNQSAERHSVVPVRPLQSSSDCRGPASLEMLALAHDLPSNAPRGPSSLQGRRPVSQSSSEEPAAAAAPSPTEACPMGVTNSLATAAEDQHPLAGQDDDSLPSEGAEGAGPGGTGQGVSQGVTSTPDPIITSPDQRSSCKTEPGKIYACEDTGVEGRARLRISRKLRQDFRSGKETTKGSRAPRGSRLPLVRLERLRFRLTTGQLGASRVPPRGQRNGRHGLETPTEGTLAQEPRRIPTPEELQKKGRLDEKADLCIKVSQLSSQTDQPKECQASRPTISSAGTKLGPEQEIPEKEYPRRPKPKTGLGPESDSEPQSEFEPNLESEPDLESDPESGSEQQPESVPGVETEPPPESDSVMEPHPDPEPYLDPVANALSGGSPESSPVPGPSSEHMQEQVNDSDGQVLSAESEAPEGVGQMENEDFCAVCRNGGDLLCCDYCPKVFHLSCHVPPLLSFPTGDWVCSLCRDVLKPEVEYDCENTRLSRDPMGKGGPHGLGDCDQRRCEKLTLFISCNILSAPFHEPVSPLARHYYQIIKKPMDLSVIRSKLNRRSHSHYYTPKEFVDDVFLMFRNCAKFNYPDSEVAQAGRSLETFFSTKLREVFSDRTFMVPDDDSDSEEYEEFYTACAAGFPWPGRKEHCHRKRKRRHSVTSRRHHL</sequence>
<dbReference type="PANTHER" id="PTHR45915">
    <property type="entry name" value="TRANSCRIPTION INTERMEDIARY FACTOR"/>
    <property type="match status" value="1"/>
</dbReference>
<feature type="compositionally biased region" description="Basic and acidic residues" evidence="12">
    <location>
        <begin position="547"/>
        <end position="559"/>
    </location>
</feature>
<accession>A0A8T3D041</accession>
<organism evidence="16 17">
    <name type="scientific">Albula goreensis</name>
    <dbReference type="NCBI Taxonomy" id="1534307"/>
    <lineage>
        <taxon>Eukaryota</taxon>
        <taxon>Metazoa</taxon>
        <taxon>Chordata</taxon>
        <taxon>Craniata</taxon>
        <taxon>Vertebrata</taxon>
        <taxon>Euteleostomi</taxon>
        <taxon>Actinopterygii</taxon>
        <taxon>Neopterygii</taxon>
        <taxon>Teleostei</taxon>
        <taxon>Albuliformes</taxon>
        <taxon>Albulidae</taxon>
        <taxon>Albula</taxon>
    </lineage>
</organism>
<evidence type="ECO:0000256" key="6">
    <source>
        <dbReference type="ARBA" id="ARBA00023054"/>
    </source>
</evidence>
<feature type="domain" description="B box-type" evidence="15">
    <location>
        <begin position="61"/>
        <end position="102"/>
    </location>
</feature>
<evidence type="ECO:0000256" key="10">
    <source>
        <dbReference type="PROSITE-ProRule" id="PRU00035"/>
    </source>
</evidence>
<keyword evidence="2" id="KW-0479">Metal-binding</keyword>
<protein>
    <recommendedName>
        <fullName evidence="18">Tripartite motif-containing protein 66</fullName>
    </recommendedName>
</protein>
<dbReference type="CDD" id="cd05502">
    <property type="entry name" value="Bromo_tif1_like"/>
    <property type="match status" value="1"/>
</dbReference>
<dbReference type="SMART" id="SM00297">
    <property type="entry name" value="BROMO"/>
    <property type="match status" value="1"/>
</dbReference>
<dbReference type="Pfam" id="PF25287">
    <property type="entry name" value="zf-B_box_Trim66"/>
    <property type="match status" value="1"/>
</dbReference>
<dbReference type="PRINTS" id="PR00503">
    <property type="entry name" value="BROMODOMAIN"/>
</dbReference>
<dbReference type="SUPFAM" id="SSF57903">
    <property type="entry name" value="FYVE/PHD zinc finger"/>
    <property type="match status" value="1"/>
</dbReference>
<keyword evidence="7 10" id="KW-0103">Bromodomain</keyword>
<feature type="domain" description="B box-type" evidence="15">
    <location>
        <begin position="1"/>
        <end position="41"/>
    </location>
</feature>
<feature type="compositionally biased region" description="Low complexity" evidence="12">
    <location>
        <begin position="607"/>
        <end position="623"/>
    </location>
</feature>
<dbReference type="EMBL" id="JAERUA010000015">
    <property type="protein sequence ID" value="KAI1889831.1"/>
    <property type="molecule type" value="Genomic_DNA"/>
</dbReference>
<keyword evidence="6 11" id="KW-0175">Coiled coil</keyword>
<feature type="compositionally biased region" description="Low complexity" evidence="12">
    <location>
        <begin position="414"/>
        <end position="426"/>
    </location>
</feature>
<evidence type="ECO:0000256" key="11">
    <source>
        <dbReference type="SAM" id="Coils"/>
    </source>
</evidence>
<dbReference type="SMART" id="SM00502">
    <property type="entry name" value="BBC"/>
    <property type="match status" value="1"/>
</dbReference>
<feature type="compositionally biased region" description="Gly residues" evidence="12">
    <location>
        <begin position="656"/>
        <end position="667"/>
    </location>
</feature>
<keyword evidence="8" id="KW-0539">Nucleus</keyword>
<dbReference type="InterPro" id="IPR001965">
    <property type="entry name" value="Znf_PHD"/>
</dbReference>
<evidence type="ECO:0000256" key="5">
    <source>
        <dbReference type="ARBA" id="ARBA00022833"/>
    </source>
</evidence>
<feature type="region of interest" description="Disordered" evidence="12">
    <location>
        <begin position="712"/>
        <end position="738"/>
    </location>
</feature>
<keyword evidence="5" id="KW-0862">Zinc</keyword>
<feature type="region of interest" description="Disordered" evidence="12">
    <location>
        <begin position="751"/>
        <end position="965"/>
    </location>
</feature>
<dbReference type="InterPro" id="IPR011011">
    <property type="entry name" value="Znf_FYVE_PHD"/>
</dbReference>
<keyword evidence="4 9" id="KW-0863">Zinc-finger</keyword>
<dbReference type="InterPro" id="IPR036427">
    <property type="entry name" value="Bromodomain-like_sf"/>
</dbReference>
<feature type="domain" description="PHD-type" evidence="14">
    <location>
        <begin position="971"/>
        <end position="1018"/>
    </location>
</feature>
<dbReference type="InterPro" id="IPR019787">
    <property type="entry name" value="Znf_PHD-finger"/>
</dbReference>
<dbReference type="Proteomes" id="UP000829720">
    <property type="component" value="Unassembled WGS sequence"/>
</dbReference>
<evidence type="ECO:0000259" key="14">
    <source>
        <dbReference type="PROSITE" id="PS50016"/>
    </source>
</evidence>
<evidence type="ECO:0000256" key="7">
    <source>
        <dbReference type="ARBA" id="ARBA00023117"/>
    </source>
</evidence>
<dbReference type="PROSITE" id="PS01359">
    <property type="entry name" value="ZF_PHD_1"/>
    <property type="match status" value="1"/>
</dbReference>
<evidence type="ECO:0000256" key="1">
    <source>
        <dbReference type="ARBA" id="ARBA00004123"/>
    </source>
</evidence>
<gene>
    <name evidence="16" type="ORF">AGOR_G00166980</name>
</gene>
<keyword evidence="17" id="KW-1185">Reference proteome</keyword>
<dbReference type="Pfam" id="PF00439">
    <property type="entry name" value="Bromodomain"/>
    <property type="match status" value="1"/>
</dbReference>
<evidence type="ECO:0000313" key="16">
    <source>
        <dbReference type="EMBL" id="KAI1889831.1"/>
    </source>
</evidence>
<comment type="caution">
    <text evidence="16">The sequence shown here is derived from an EMBL/GenBank/DDBJ whole genome shotgun (WGS) entry which is preliminary data.</text>
</comment>
<feature type="coiled-coil region" evidence="11">
    <location>
        <begin position="113"/>
        <end position="184"/>
    </location>
</feature>
<keyword evidence="3" id="KW-0677">Repeat</keyword>
<evidence type="ECO:0000256" key="4">
    <source>
        <dbReference type="ARBA" id="ARBA00022771"/>
    </source>
</evidence>
<evidence type="ECO:0000256" key="2">
    <source>
        <dbReference type="ARBA" id="ARBA00022723"/>
    </source>
</evidence>
<evidence type="ECO:0000259" key="15">
    <source>
        <dbReference type="PROSITE" id="PS50119"/>
    </source>
</evidence>
<evidence type="ECO:0000256" key="8">
    <source>
        <dbReference type="ARBA" id="ARBA00023242"/>
    </source>
</evidence>
<dbReference type="AlphaFoldDB" id="A0A8T3D041"/>
<dbReference type="GO" id="GO:0000785">
    <property type="term" value="C:chromatin"/>
    <property type="evidence" value="ECO:0007669"/>
    <property type="project" value="TreeGrafter"/>
</dbReference>
<dbReference type="FunFam" id="3.30.40.10:FF:000123">
    <property type="entry name" value="E3 ubiquitin-protein ligase TRIM33"/>
    <property type="match status" value="1"/>
</dbReference>
<feature type="region of interest" description="Disordered" evidence="12">
    <location>
        <begin position="517"/>
        <end position="693"/>
    </location>
</feature>
<dbReference type="Gene3D" id="3.30.40.10">
    <property type="entry name" value="Zinc/RING finger domain, C3HC4 (zinc finger)"/>
    <property type="match status" value="1"/>
</dbReference>
<dbReference type="Pfam" id="PF00628">
    <property type="entry name" value="PHD"/>
    <property type="match status" value="1"/>
</dbReference>
<dbReference type="SMART" id="SM00249">
    <property type="entry name" value="PHD"/>
    <property type="match status" value="1"/>
</dbReference>
<dbReference type="PROSITE" id="PS50119">
    <property type="entry name" value="ZF_BBOX"/>
    <property type="match status" value="2"/>
</dbReference>
<comment type="subcellular location">
    <subcellularLocation>
        <location evidence="1">Nucleus</location>
    </subcellularLocation>
</comment>
<dbReference type="PROSITE" id="PS50016">
    <property type="entry name" value="ZF_PHD_2"/>
    <property type="match status" value="1"/>
</dbReference>
<feature type="compositionally biased region" description="Basic and acidic residues" evidence="12">
    <location>
        <begin position="782"/>
        <end position="804"/>
    </location>
</feature>
<evidence type="ECO:0008006" key="18">
    <source>
        <dbReference type="Google" id="ProtNLM"/>
    </source>
</evidence>
<feature type="region of interest" description="Disordered" evidence="12">
    <location>
        <begin position="382"/>
        <end position="457"/>
    </location>
</feature>
<dbReference type="Gene3D" id="3.30.160.60">
    <property type="entry name" value="Classic Zinc Finger"/>
    <property type="match status" value="1"/>
</dbReference>
<reference evidence="16" key="1">
    <citation type="submission" date="2021-01" db="EMBL/GenBank/DDBJ databases">
        <authorList>
            <person name="Zahm M."/>
            <person name="Roques C."/>
            <person name="Cabau C."/>
            <person name="Klopp C."/>
            <person name="Donnadieu C."/>
            <person name="Jouanno E."/>
            <person name="Lampietro C."/>
            <person name="Louis A."/>
            <person name="Herpin A."/>
            <person name="Echchiki A."/>
            <person name="Berthelot C."/>
            <person name="Parey E."/>
            <person name="Roest-Crollius H."/>
            <person name="Braasch I."/>
            <person name="Postlethwait J."/>
            <person name="Bobe J."/>
            <person name="Montfort J."/>
            <person name="Bouchez O."/>
            <person name="Begum T."/>
            <person name="Mejri S."/>
            <person name="Adams A."/>
            <person name="Chen W.-J."/>
            <person name="Guiguen Y."/>
        </authorList>
    </citation>
    <scope>NUCLEOTIDE SEQUENCE</scope>
    <source>
        <tissue evidence="16">Blood</tissue>
    </source>
</reference>
<evidence type="ECO:0000256" key="9">
    <source>
        <dbReference type="PROSITE-ProRule" id="PRU00024"/>
    </source>
</evidence>
<evidence type="ECO:0000256" key="3">
    <source>
        <dbReference type="ARBA" id="ARBA00022737"/>
    </source>
</evidence>
<dbReference type="OrthoDB" id="1870062at2759"/>
<dbReference type="InterPro" id="IPR000315">
    <property type="entry name" value="Znf_B-box"/>
</dbReference>
<dbReference type="PANTHER" id="PTHR45915:SF7">
    <property type="entry name" value="TRIPARTITE MOTIF-CONTAINING PROTEIN 66"/>
    <property type="match status" value="1"/>
</dbReference>
<feature type="compositionally biased region" description="Acidic residues" evidence="12">
    <location>
        <begin position="860"/>
        <end position="884"/>
    </location>
</feature>
<dbReference type="InterPro" id="IPR013083">
    <property type="entry name" value="Znf_RING/FYVE/PHD"/>
</dbReference>
<dbReference type="InterPro" id="IPR037372">
    <property type="entry name" value="TRIM66_Bbox1_Znf"/>
</dbReference>
<name>A0A8T3D041_9TELE</name>
<dbReference type="GO" id="GO:0005634">
    <property type="term" value="C:nucleus"/>
    <property type="evidence" value="ECO:0007669"/>
    <property type="project" value="UniProtKB-SubCell"/>
</dbReference>